<dbReference type="InterPro" id="IPR003593">
    <property type="entry name" value="AAA+_ATPase"/>
</dbReference>
<keyword evidence="4" id="KW-1003">Cell membrane</keyword>
<keyword evidence="5" id="KW-0547">Nucleotide-binding</keyword>
<feature type="domain" description="ABC transporter" evidence="8">
    <location>
        <begin position="6"/>
        <end position="257"/>
    </location>
</feature>
<dbReference type="CDD" id="cd03257">
    <property type="entry name" value="ABC_NikE_OppD_transporters"/>
    <property type="match status" value="1"/>
</dbReference>
<dbReference type="InterPro" id="IPR013563">
    <property type="entry name" value="Oligopep_ABC_C"/>
</dbReference>
<dbReference type="NCBIfam" id="TIGR01727">
    <property type="entry name" value="oligo_HPY"/>
    <property type="match status" value="1"/>
</dbReference>
<dbReference type="PROSITE" id="PS50893">
    <property type="entry name" value="ABC_TRANSPORTER_2"/>
    <property type="match status" value="1"/>
</dbReference>
<dbReference type="PROSITE" id="PS00211">
    <property type="entry name" value="ABC_TRANSPORTER_1"/>
    <property type="match status" value="1"/>
</dbReference>
<dbReference type="PANTHER" id="PTHR43297:SF2">
    <property type="entry name" value="DIPEPTIDE TRANSPORT ATP-BINDING PROTEIN DPPD"/>
    <property type="match status" value="1"/>
</dbReference>
<dbReference type="Pfam" id="PF00005">
    <property type="entry name" value="ABC_tran"/>
    <property type="match status" value="1"/>
</dbReference>
<dbReference type="SMART" id="SM00382">
    <property type="entry name" value="AAA"/>
    <property type="match status" value="1"/>
</dbReference>
<dbReference type="InterPro" id="IPR050388">
    <property type="entry name" value="ABC_Ni/Peptide_Import"/>
</dbReference>
<dbReference type="EMBL" id="AP024702">
    <property type="protein sequence ID" value="BCX46421.1"/>
    <property type="molecule type" value="Genomic_DNA"/>
</dbReference>
<evidence type="ECO:0000259" key="8">
    <source>
        <dbReference type="PROSITE" id="PS50893"/>
    </source>
</evidence>
<dbReference type="InterPro" id="IPR003439">
    <property type="entry name" value="ABC_transporter-like_ATP-bd"/>
</dbReference>
<evidence type="ECO:0000256" key="6">
    <source>
        <dbReference type="ARBA" id="ARBA00022840"/>
    </source>
</evidence>
<evidence type="ECO:0000256" key="3">
    <source>
        <dbReference type="ARBA" id="ARBA00022448"/>
    </source>
</evidence>
<dbReference type="InterPro" id="IPR017871">
    <property type="entry name" value="ABC_transporter-like_CS"/>
</dbReference>
<keyword evidence="6 9" id="KW-0067">ATP-binding</keyword>
<dbReference type="InterPro" id="IPR027417">
    <property type="entry name" value="P-loop_NTPase"/>
</dbReference>
<protein>
    <submittedName>
        <fullName evidence="9">ABC transporter ATP-binding protein</fullName>
    </submittedName>
</protein>
<evidence type="ECO:0000256" key="7">
    <source>
        <dbReference type="ARBA" id="ARBA00023136"/>
    </source>
</evidence>
<evidence type="ECO:0000313" key="10">
    <source>
        <dbReference type="Proteomes" id="UP001374893"/>
    </source>
</evidence>
<dbReference type="RefSeq" id="WP_338688010.1">
    <property type="nucleotide sequence ID" value="NZ_AP024702.1"/>
</dbReference>
<comment type="subcellular location">
    <subcellularLocation>
        <location evidence="1">Cell inner membrane</location>
        <topology evidence="1">Peripheral membrane protein</topology>
    </subcellularLocation>
</comment>
<sequence>MSDSILEVRDLITAFDTDGGLVRAVDRVSFDVPKGKTLGIVGESGCGKTVTAMSIIRLLPQPAGRILQGEVMFKGRDLTSISARQMRKIRGGEIGVIFQEPMTALNPVHRIGKQLSECFLLHKKISKKEAWEASIEMLRLVRIPAPEQRIGDYPHQLSGGMRQRVVIAMALACRPDLVIADEPTTALDVTVQAQILDLMKRLQSELGMSMILITHDLGVIAESCDEVVVMYAGRVVEKAPVKELFANPLHAYTRGLLASIPRLETEPKSILPVIPGMVASLRDFVPGCRFCQRMERRGPTLRERPEFIEASPDHWVEACPICYAGADVALAGKEEEA</sequence>
<dbReference type="GO" id="GO:0005524">
    <property type="term" value="F:ATP binding"/>
    <property type="evidence" value="ECO:0007669"/>
    <property type="project" value="UniProtKB-KW"/>
</dbReference>
<keyword evidence="3" id="KW-0813">Transport</keyword>
<gene>
    <name evidence="9" type="ORF">HAHE_03290</name>
</gene>
<comment type="similarity">
    <text evidence="2">Belongs to the ABC transporter superfamily.</text>
</comment>
<evidence type="ECO:0000256" key="2">
    <source>
        <dbReference type="ARBA" id="ARBA00005417"/>
    </source>
</evidence>
<keyword evidence="7" id="KW-0472">Membrane</keyword>
<dbReference type="SUPFAM" id="SSF52540">
    <property type="entry name" value="P-loop containing nucleoside triphosphate hydrolases"/>
    <property type="match status" value="1"/>
</dbReference>
<keyword evidence="10" id="KW-1185">Reference proteome</keyword>
<organism evidence="9 10">
    <name type="scientific">Haloferula helveola</name>
    <dbReference type="NCBI Taxonomy" id="490095"/>
    <lineage>
        <taxon>Bacteria</taxon>
        <taxon>Pseudomonadati</taxon>
        <taxon>Verrucomicrobiota</taxon>
        <taxon>Verrucomicrobiia</taxon>
        <taxon>Verrucomicrobiales</taxon>
        <taxon>Verrucomicrobiaceae</taxon>
        <taxon>Haloferula</taxon>
    </lineage>
</organism>
<evidence type="ECO:0000256" key="1">
    <source>
        <dbReference type="ARBA" id="ARBA00004417"/>
    </source>
</evidence>
<evidence type="ECO:0000256" key="4">
    <source>
        <dbReference type="ARBA" id="ARBA00022475"/>
    </source>
</evidence>
<name>A0ABN6GYN4_9BACT</name>
<proteinExistence type="inferred from homology"/>
<dbReference type="PANTHER" id="PTHR43297">
    <property type="entry name" value="OLIGOPEPTIDE TRANSPORT ATP-BINDING PROTEIN APPD"/>
    <property type="match status" value="1"/>
</dbReference>
<dbReference type="Gene3D" id="3.40.50.300">
    <property type="entry name" value="P-loop containing nucleotide triphosphate hydrolases"/>
    <property type="match status" value="1"/>
</dbReference>
<evidence type="ECO:0000313" key="9">
    <source>
        <dbReference type="EMBL" id="BCX46421.1"/>
    </source>
</evidence>
<reference evidence="9 10" key="1">
    <citation type="submission" date="2021-06" db="EMBL/GenBank/DDBJ databases">
        <title>Complete genome of Haloferula helveola possessing various polysaccharide degrading enzymes.</title>
        <authorList>
            <person name="Takami H."/>
            <person name="Huang C."/>
            <person name="Hamasaki K."/>
        </authorList>
    </citation>
    <scope>NUCLEOTIDE SEQUENCE [LARGE SCALE GENOMIC DNA]</scope>
    <source>
        <strain evidence="9 10">CN-1</strain>
    </source>
</reference>
<accession>A0ABN6GYN4</accession>
<dbReference type="Pfam" id="PF08352">
    <property type="entry name" value="oligo_HPY"/>
    <property type="match status" value="1"/>
</dbReference>
<dbReference type="Proteomes" id="UP001374893">
    <property type="component" value="Chromosome"/>
</dbReference>
<evidence type="ECO:0000256" key="5">
    <source>
        <dbReference type="ARBA" id="ARBA00022741"/>
    </source>
</evidence>